<evidence type="ECO:0000313" key="9">
    <source>
        <dbReference type="EMBL" id="KAK6776268.1"/>
    </source>
</evidence>
<dbReference type="EMBL" id="JBANQN010000011">
    <property type="protein sequence ID" value="KAK6776268.1"/>
    <property type="molecule type" value="Genomic_DNA"/>
</dbReference>
<feature type="domain" description="RNA polymerase Rpb1" evidence="8">
    <location>
        <begin position="62"/>
        <end position="126"/>
    </location>
</feature>
<evidence type="ECO:0000256" key="2">
    <source>
        <dbReference type="ARBA" id="ARBA00022478"/>
    </source>
</evidence>
<evidence type="ECO:0000256" key="5">
    <source>
        <dbReference type="ARBA" id="ARBA00022723"/>
    </source>
</evidence>
<dbReference type="AlphaFoldDB" id="A0AAN8SV20"/>
<protein>
    <recommendedName>
        <fullName evidence="1">DNA-directed RNA polymerase</fullName>
        <ecNumber evidence="1">2.7.7.6</ecNumber>
    </recommendedName>
</protein>
<dbReference type="PANTHER" id="PTHR48443:SF1">
    <property type="entry name" value="DNA-DIRECTED RNA POLYMERASE SUBUNIT BETA"/>
    <property type="match status" value="1"/>
</dbReference>
<dbReference type="Gene3D" id="1.10.274.100">
    <property type="entry name" value="RNA polymerase Rpb1, domain 3"/>
    <property type="match status" value="1"/>
</dbReference>
<dbReference type="PANTHER" id="PTHR48443">
    <property type="entry name" value="DNA-DIRECTED RNA POLYMERASE SUBUNIT BETA"/>
    <property type="match status" value="1"/>
</dbReference>
<keyword evidence="2" id="KW-0240">DNA-directed RNA polymerase</keyword>
<sequence length="171" mass="19242">MAYTSHILDQVKTLGFQQATATSISLGIDDLLTIPSEGWLVQDAEQQSLILKKHHHYGNVHAVEKLRQSIEIWYATSEYLRQEMNPNFRMTDPFNPVHIMSFSGAQGNASQVHQLVGMRGLMLDPQGQMIEKDLVLKGVQWDNPSVPTLVHKMGLLEEQIGICSKCQDLLC</sequence>
<keyword evidence="6" id="KW-0862">Zinc</keyword>
<proteinExistence type="predicted"/>
<dbReference type="InterPro" id="IPR042102">
    <property type="entry name" value="RNA_pol_Rpb1_3_sf"/>
</dbReference>
<dbReference type="GO" id="GO:0046872">
    <property type="term" value="F:metal ion binding"/>
    <property type="evidence" value="ECO:0007669"/>
    <property type="project" value="UniProtKB-KW"/>
</dbReference>
<evidence type="ECO:0000256" key="4">
    <source>
        <dbReference type="ARBA" id="ARBA00022695"/>
    </source>
</evidence>
<dbReference type="SUPFAM" id="SSF64484">
    <property type="entry name" value="beta and beta-prime subunits of DNA dependent RNA-polymerase"/>
    <property type="match status" value="1"/>
</dbReference>
<dbReference type="GO" id="GO:0003677">
    <property type="term" value="F:DNA binding"/>
    <property type="evidence" value="ECO:0007669"/>
    <property type="project" value="InterPro"/>
</dbReference>
<dbReference type="GO" id="GO:0000428">
    <property type="term" value="C:DNA-directed RNA polymerase complex"/>
    <property type="evidence" value="ECO:0007669"/>
    <property type="project" value="UniProtKB-KW"/>
</dbReference>
<keyword evidence="5" id="KW-0479">Metal-binding</keyword>
<gene>
    <name evidence="9" type="ORF">RDI58_027269</name>
</gene>
<reference evidence="9 10" key="1">
    <citation type="submission" date="2024-02" db="EMBL/GenBank/DDBJ databases">
        <title>de novo genome assembly of Solanum bulbocastanum strain 11H21.</title>
        <authorList>
            <person name="Hosaka A.J."/>
        </authorList>
    </citation>
    <scope>NUCLEOTIDE SEQUENCE [LARGE SCALE GENOMIC DNA]</scope>
    <source>
        <tissue evidence="9">Young leaves</tissue>
    </source>
</reference>
<organism evidence="9 10">
    <name type="scientific">Solanum bulbocastanum</name>
    <name type="common">Wild potato</name>
    <dbReference type="NCBI Taxonomy" id="147425"/>
    <lineage>
        <taxon>Eukaryota</taxon>
        <taxon>Viridiplantae</taxon>
        <taxon>Streptophyta</taxon>
        <taxon>Embryophyta</taxon>
        <taxon>Tracheophyta</taxon>
        <taxon>Spermatophyta</taxon>
        <taxon>Magnoliopsida</taxon>
        <taxon>eudicotyledons</taxon>
        <taxon>Gunneridae</taxon>
        <taxon>Pentapetalae</taxon>
        <taxon>asterids</taxon>
        <taxon>lamiids</taxon>
        <taxon>Solanales</taxon>
        <taxon>Solanaceae</taxon>
        <taxon>Solanoideae</taxon>
        <taxon>Solaneae</taxon>
        <taxon>Solanum</taxon>
    </lineage>
</organism>
<dbReference type="InterPro" id="IPR007083">
    <property type="entry name" value="RNA_pol_Rpb1_4"/>
</dbReference>
<keyword evidence="7" id="KW-0804">Transcription</keyword>
<evidence type="ECO:0000256" key="7">
    <source>
        <dbReference type="ARBA" id="ARBA00023163"/>
    </source>
</evidence>
<evidence type="ECO:0000259" key="8">
    <source>
        <dbReference type="Pfam" id="PF05000"/>
    </source>
</evidence>
<dbReference type="Gene3D" id="1.10.132.30">
    <property type="match status" value="1"/>
</dbReference>
<keyword evidence="10" id="KW-1185">Reference proteome</keyword>
<comment type="caution">
    <text evidence="9">The sequence shown here is derived from an EMBL/GenBank/DDBJ whole genome shotgun (WGS) entry which is preliminary data.</text>
</comment>
<dbReference type="GO" id="GO:0003899">
    <property type="term" value="F:DNA-directed RNA polymerase activity"/>
    <property type="evidence" value="ECO:0007669"/>
    <property type="project" value="UniProtKB-EC"/>
</dbReference>
<dbReference type="InterPro" id="IPR038120">
    <property type="entry name" value="Rpb1_funnel_sf"/>
</dbReference>
<dbReference type="Proteomes" id="UP001371456">
    <property type="component" value="Unassembled WGS sequence"/>
</dbReference>
<keyword evidence="3" id="KW-0808">Transferase</keyword>
<evidence type="ECO:0000256" key="3">
    <source>
        <dbReference type="ARBA" id="ARBA00022679"/>
    </source>
</evidence>
<accession>A0AAN8SV20</accession>
<name>A0AAN8SV20_SOLBU</name>
<dbReference type="EC" id="2.7.7.6" evidence="1"/>
<evidence type="ECO:0000256" key="6">
    <source>
        <dbReference type="ARBA" id="ARBA00022833"/>
    </source>
</evidence>
<evidence type="ECO:0000313" key="10">
    <source>
        <dbReference type="Proteomes" id="UP001371456"/>
    </source>
</evidence>
<dbReference type="Pfam" id="PF05000">
    <property type="entry name" value="RNA_pol_Rpb1_4"/>
    <property type="match status" value="1"/>
</dbReference>
<evidence type="ECO:0000256" key="1">
    <source>
        <dbReference type="ARBA" id="ARBA00012418"/>
    </source>
</evidence>
<dbReference type="GO" id="GO:0006351">
    <property type="term" value="P:DNA-templated transcription"/>
    <property type="evidence" value="ECO:0007669"/>
    <property type="project" value="InterPro"/>
</dbReference>
<keyword evidence="4" id="KW-0548">Nucleotidyltransferase</keyword>